<dbReference type="InterPro" id="IPR029058">
    <property type="entry name" value="AB_hydrolase_fold"/>
</dbReference>
<proteinExistence type="predicted"/>
<dbReference type="KEGG" id="mprt:ET475_02995"/>
<evidence type="ECO:0000313" key="5">
    <source>
        <dbReference type="Proteomes" id="UP000293995"/>
    </source>
</evidence>
<keyword evidence="5" id="KW-1185">Reference proteome</keyword>
<gene>
    <name evidence="4" type="ORF">ET475_02995</name>
</gene>
<dbReference type="GO" id="GO:0016787">
    <property type="term" value="F:hydrolase activity"/>
    <property type="evidence" value="ECO:0007669"/>
    <property type="project" value="UniProtKB-KW"/>
</dbReference>
<evidence type="ECO:0000256" key="2">
    <source>
        <dbReference type="SAM" id="MobiDB-lite"/>
    </source>
</evidence>
<evidence type="ECO:0000256" key="1">
    <source>
        <dbReference type="ARBA" id="ARBA00022801"/>
    </source>
</evidence>
<keyword evidence="1 4" id="KW-0378">Hydrolase</keyword>
<evidence type="ECO:0000313" key="4">
    <source>
        <dbReference type="EMBL" id="QAY59060.1"/>
    </source>
</evidence>
<protein>
    <submittedName>
        <fullName evidence="4">Alpha/beta hydrolase</fullName>
    </submittedName>
</protein>
<dbReference type="PANTHER" id="PTHR48081">
    <property type="entry name" value="AB HYDROLASE SUPERFAMILY PROTEIN C4A8.06C"/>
    <property type="match status" value="1"/>
</dbReference>
<organism evidence="4 5">
    <name type="scientific">Microbacterium protaetiae</name>
    <dbReference type="NCBI Taxonomy" id="2509458"/>
    <lineage>
        <taxon>Bacteria</taxon>
        <taxon>Bacillati</taxon>
        <taxon>Actinomycetota</taxon>
        <taxon>Actinomycetes</taxon>
        <taxon>Micrococcales</taxon>
        <taxon>Microbacteriaceae</taxon>
        <taxon>Microbacterium</taxon>
    </lineage>
</organism>
<dbReference type="Pfam" id="PF07859">
    <property type="entry name" value="Abhydrolase_3"/>
    <property type="match status" value="1"/>
</dbReference>
<evidence type="ECO:0000259" key="3">
    <source>
        <dbReference type="Pfam" id="PF07859"/>
    </source>
</evidence>
<reference evidence="4 5" key="1">
    <citation type="submission" date="2019-01" db="EMBL/GenBank/DDBJ databases">
        <title>Genome sequencing of strain DFW100M-13.</title>
        <authorList>
            <person name="Heo J."/>
            <person name="Kim S.-J."/>
            <person name="Kim J.-S."/>
            <person name="Hong S.-B."/>
            <person name="Kwon S.-W."/>
        </authorList>
    </citation>
    <scope>NUCLEOTIDE SEQUENCE [LARGE SCALE GENOMIC DNA]</scope>
    <source>
        <strain evidence="4 5">DFW100M-13</strain>
    </source>
</reference>
<accession>A0A4P6EA93</accession>
<dbReference type="SUPFAM" id="SSF53474">
    <property type="entry name" value="alpha/beta-Hydrolases"/>
    <property type="match status" value="1"/>
</dbReference>
<dbReference type="InterPro" id="IPR013094">
    <property type="entry name" value="AB_hydrolase_3"/>
</dbReference>
<dbReference type="Gene3D" id="3.40.50.1820">
    <property type="entry name" value="alpha/beta hydrolase"/>
    <property type="match status" value="1"/>
</dbReference>
<dbReference type="EMBL" id="CP035494">
    <property type="protein sequence ID" value="QAY59060.1"/>
    <property type="molecule type" value="Genomic_DNA"/>
</dbReference>
<feature type="region of interest" description="Disordered" evidence="2">
    <location>
        <begin position="1"/>
        <end position="27"/>
    </location>
</feature>
<name>A0A4P6EA93_9MICO</name>
<dbReference type="PANTHER" id="PTHR48081:SF8">
    <property type="entry name" value="ALPHA_BETA HYDROLASE FOLD-3 DOMAIN-CONTAINING PROTEIN-RELATED"/>
    <property type="match status" value="1"/>
</dbReference>
<dbReference type="OrthoDB" id="3181909at2"/>
<sequence length="338" mass="36343">MTRNGMPRRGRVAGWRTSSHDAGGRMLTPADIGVRATAWYIARRGEPADSRPDVDTASLQRRFAHLAPVAVTDVPVSGPHGAVPARLYRDPAQPARNAFVWVHGGAFFGGTLDMPESNWVGLELAAHGIPTLAVDYRKALRGVRHPVPIDDVQAAWEHATGNAEALFGAASDRVHLGGASAGGAIVAGVSLRLRDDGGRMPASLVLAYPLMHPDLPPNTAATKELMAKMPARLRFHPSVVHALAKHYAGRAGLRDPYAFAGVAKDLRGLPPTYILVAAIDDLRSSGDMFARQLRDASVRVELFAERSATHGYLNHPEANSAQRSLTRIRAWIDAFGDH</sequence>
<dbReference type="Proteomes" id="UP000293995">
    <property type="component" value="Chromosome"/>
</dbReference>
<dbReference type="InterPro" id="IPR050300">
    <property type="entry name" value="GDXG_lipolytic_enzyme"/>
</dbReference>
<feature type="compositionally biased region" description="Basic residues" evidence="2">
    <location>
        <begin position="1"/>
        <end position="11"/>
    </location>
</feature>
<dbReference type="AlphaFoldDB" id="A0A4P6EA93"/>
<feature type="domain" description="Alpha/beta hydrolase fold-3" evidence="3">
    <location>
        <begin position="100"/>
        <end position="313"/>
    </location>
</feature>